<keyword evidence="1" id="KW-0732">Signal</keyword>
<organism evidence="4 5">
    <name type="scientific">Alkaliphilus serpentinus</name>
    <dbReference type="NCBI Taxonomy" id="1482731"/>
    <lineage>
        <taxon>Bacteria</taxon>
        <taxon>Bacillati</taxon>
        <taxon>Bacillota</taxon>
        <taxon>Clostridia</taxon>
        <taxon>Peptostreptococcales</taxon>
        <taxon>Natronincolaceae</taxon>
        <taxon>Alkaliphilus</taxon>
    </lineage>
</organism>
<name>A0A833HQ47_9FIRM</name>
<dbReference type="SUPFAM" id="SSF51261">
    <property type="entry name" value="Duplicated hybrid motif"/>
    <property type="match status" value="1"/>
</dbReference>
<evidence type="ECO:0000256" key="1">
    <source>
        <dbReference type="ARBA" id="ARBA00022729"/>
    </source>
</evidence>
<dbReference type="InterPro" id="IPR050570">
    <property type="entry name" value="Cell_wall_metabolism_enzyme"/>
</dbReference>
<dbReference type="PANTHER" id="PTHR21666">
    <property type="entry name" value="PEPTIDASE-RELATED"/>
    <property type="match status" value="1"/>
</dbReference>
<dbReference type="InterPro" id="IPR011055">
    <property type="entry name" value="Dup_hybrid_motif"/>
</dbReference>
<dbReference type="Gene3D" id="2.70.70.10">
    <property type="entry name" value="Glucose Permease (Domain IIA)"/>
    <property type="match status" value="1"/>
</dbReference>
<keyword evidence="2" id="KW-0472">Membrane</keyword>
<evidence type="ECO:0000313" key="4">
    <source>
        <dbReference type="EMBL" id="KAB3531435.1"/>
    </source>
</evidence>
<sequence length="231" mass="26688">MKGLKRRPIGYYSSNFKDKYQPPLQLFIKSYPKRFIAQAITAIMIFCCLLTIRFIDNKFEKSLFDNIQGGLNRSFNYKGTYNAVVGWGEKIVLRSQRVVSVFNIDGNKKEFILPMSGTIVSRFKDVASQGDNPLKGILIQGNDDKVLVSEEGVILEKNHNKTYGHYIVLKHKGELISVYKYLEEVYVEINQRVNKGDILGRTSNKLLYEVWYRKEPQDPMEFINLDAITNL</sequence>
<accession>A0A833HQ47</accession>
<reference evidence="4 5" key="1">
    <citation type="submission" date="2019-10" db="EMBL/GenBank/DDBJ databases">
        <title>Alkaliphilus serpentinus sp. nov. and Alkaliphilus pronyensis sp. nov., two novel anaerobic alkaliphilic species isolated from the serpentinized-hosted hydrothermal field of the Prony Bay (New Caledonia).</title>
        <authorList>
            <person name="Postec A."/>
        </authorList>
    </citation>
    <scope>NUCLEOTIDE SEQUENCE [LARGE SCALE GENOMIC DNA]</scope>
    <source>
        <strain evidence="4 5">LacT</strain>
    </source>
</reference>
<comment type="caution">
    <text evidence="4">The sequence shown here is derived from an EMBL/GenBank/DDBJ whole genome shotgun (WGS) entry which is preliminary data.</text>
</comment>
<dbReference type="RefSeq" id="WP_151865162.1">
    <property type="nucleotide sequence ID" value="NZ_WBZB01000013.1"/>
</dbReference>
<feature type="transmembrane region" description="Helical" evidence="2">
    <location>
        <begin position="35"/>
        <end position="55"/>
    </location>
</feature>
<dbReference type="GO" id="GO:0004222">
    <property type="term" value="F:metalloendopeptidase activity"/>
    <property type="evidence" value="ECO:0007669"/>
    <property type="project" value="TreeGrafter"/>
</dbReference>
<dbReference type="EMBL" id="WBZB01000013">
    <property type="protein sequence ID" value="KAB3531435.1"/>
    <property type="molecule type" value="Genomic_DNA"/>
</dbReference>
<evidence type="ECO:0000259" key="3">
    <source>
        <dbReference type="Pfam" id="PF01551"/>
    </source>
</evidence>
<dbReference type="InterPro" id="IPR016047">
    <property type="entry name" value="M23ase_b-sheet_dom"/>
</dbReference>
<proteinExistence type="predicted"/>
<dbReference type="CDD" id="cd12797">
    <property type="entry name" value="M23_peptidase"/>
    <property type="match status" value="1"/>
</dbReference>
<keyword evidence="2" id="KW-0812">Transmembrane</keyword>
<keyword evidence="2" id="KW-1133">Transmembrane helix</keyword>
<keyword evidence="5" id="KW-1185">Reference proteome</keyword>
<dbReference type="Pfam" id="PF01551">
    <property type="entry name" value="Peptidase_M23"/>
    <property type="match status" value="1"/>
</dbReference>
<evidence type="ECO:0000256" key="2">
    <source>
        <dbReference type="SAM" id="Phobius"/>
    </source>
</evidence>
<evidence type="ECO:0000313" key="5">
    <source>
        <dbReference type="Proteomes" id="UP000465601"/>
    </source>
</evidence>
<protein>
    <submittedName>
        <fullName evidence="4">M23 family metallopeptidase</fullName>
    </submittedName>
</protein>
<dbReference type="AlphaFoldDB" id="A0A833HQ47"/>
<feature type="domain" description="M23ase beta-sheet core" evidence="3">
    <location>
        <begin position="135"/>
        <end position="219"/>
    </location>
</feature>
<gene>
    <name evidence="4" type="ORF">F8153_04450</name>
</gene>
<dbReference type="Proteomes" id="UP000465601">
    <property type="component" value="Unassembled WGS sequence"/>
</dbReference>
<dbReference type="OrthoDB" id="9814460at2"/>
<dbReference type="PANTHER" id="PTHR21666:SF289">
    <property type="entry name" value="L-ALA--D-GLU ENDOPEPTIDASE"/>
    <property type="match status" value="1"/>
</dbReference>